<dbReference type="EMBL" id="HBGZ01019167">
    <property type="protein sequence ID" value="CAD9610885.1"/>
    <property type="molecule type" value="Transcribed_RNA"/>
</dbReference>
<keyword evidence="2" id="KW-0812">Transmembrane</keyword>
<evidence type="ECO:0000313" key="3">
    <source>
        <dbReference type="EMBL" id="CAD9610885.1"/>
    </source>
</evidence>
<feature type="region of interest" description="Disordered" evidence="1">
    <location>
        <begin position="1"/>
        <end position="38"/>
    </location>
</feature>
<evidence type="ECO:0000256" key="1">
    <source>
        <dbReference type="SAM" id="MobiDB-lite"/>
    </source>
</evidence>
<organism evidence="3">
    <name type="scientific">Skeletonema marinoi</name>
    <dbReference type="NCBI Taxonomy" id="267567"/>
    <lineage>
        <taxon>Eukaryota</taxon>
        <taxon>Sar</taxon>
        <taxon>Stramenopiles</taxon>
        <taxon>Ochrophyta</taxon>
        <taxon>Bacillariophyta</taxon>
        <taxon>Coscinodiscophyceae</taxon>
        <taxon>Thalassiosirophycidae</taxon>
        <taxon>Thalassiosirales</taxon>
        <taxon>Skeletonemataceae</taxon>
        <taxon>Skeletonema</taxon>
        <taxon>Skeletonema marinoi-dohrnii complex</taxon>
    </lineage>
</organism>
<dbReference type="AlphaFoldDB" id="A0A7S2LMK9"/>
<evidence type="ECO:0008006" key="4">
    <source>
        <dbReference type="Google" id="ProtNLM"/>
    </source>
</evidence>
<dbReference type="Gene3D" id="3.40.50.300">
    <property type="entry name" value="P-loop containing nucleotide triphosphate hydrolases"/>
    <property type="match status" value="1"/>
</dbReference>
<name>A0A7S2LMK9_9STRA</name>
<reference evidence="3" key="1">
    <citation type="submission" date="2021-01" db="EMBL/GenBank/DDBJ databases">
        <authorList>
            <person name="Corre E."/>
            <person name="Pelletier E."/>
            <person name="Niang G."/>
            <person name="Scheremetjew M."/>
            <person name="Finn R."/>
            <person name="Kale V."/>
            <person name="Holt S."/>
            <person name="Cochrane G."/>
            <person name="Meng A."/>
            <person name="Brown T."/>
            <person name="Cohen L."/>
        </authorList>
    </citation>
    <scope>NUCLEOTIDE SEQUENCE</scope>
    <source>
        <strain evidence="3">SM1012Den-03</strain>
    </source>
</reference>
<accession>A0A7S2LMK9</accession>
<feature type="compositionally biased region" description="Basic residues" evidence="1">
    <location>
        <begin position="1"/>
        <end position="10"/>
    </location>
</feature>
<feature type="compositionally biased region" description="Basic and acidic residues" evidence="1">
    <location>
        <begin position="25"/>
        <end position="38"/>
    </location>
</feature>
<sequence length="411" mass="46633">MVLKQRRGKKAPAANAPAKAAAPTDKSKESNNNDGVDAEKKDHFNPVIIVALFYTLACGLLFFYYNKYGPSMFLGKGWKDYKWSPYKWRQFIDDNERTILIIGGPHRSGTTVVWEGIKTHPDIVGFGSRFDTGVDYSEGVLMQDVYPRFGVGYEFTNFDKSDAKQSSRSTREDGIGRYALVEDVHWTAENKKDLELQDPTSLSRLLNRFGPHWDQNKKFGKNGLMKAKVWVEKSPQNAVLATFLEGLYNMPVNEDGTVDLGNAKKPKRSATKFIYVTRHPIANIYGTDKFVRDAMGGNINFEILLKNYIALHKYMKMDEKVLESPVMWVQLEDFTSDPSKVLTQVFQFLNVSADEAVVQQVLGNMPDISAKPNDKYFKIWCEEGIAKNGHLIQKYAEELNALDLGYDLDIC</sequence>
<dbReference type="SUPFAM" id="SSF52540">
    <property type="entry name" value="P-loop containing nucleoside triphosphate hydrolases"/>
    <property type="match status" value="1"/>
</dbReference>
<gene>
    <name evidence="3" type="ORF">SMAR0320_LOCUS13725</name>
</gene>
<protein>
    <recommendedName>
        <fullName evidence="4">Sulfotransferase domain-containing protein</fullName>
    </recommendedName>
</protein>
<feature type="transmembrane region" description="Helical" evidence="2">
    <location>
        <begin position="47"/>
        <end position="65"/>
    </location>
</feature>
<dbReference type="InterPro" id="IPR027417">
    <property type="entry name" value="P-loop_NTPase"/>
</dbReference>
<evidence type="ECO:0000256" key="2">
    <source>
        <dbReference type="SAM" id="Phobius"/>
    </source>
</evidence>
<keyword evidence="2" id="KW-0472">Membrane</keyword>
<feature type="compositionally biased region" description="Low complexity" evidence="1">
    <location>
        <begin position="11"/>
        <end position="23"/>
    </location>
</feature>
<proteinExistence type="predicted"/>
<keyword evidence="2" id="KW-1133">Transmembrane helix</keyword>